<dbReference type="EMBL" id="JAGGLU010000005">
    <property type="protein sequence ID" value="MBP2057938.1"/>
    <property type="molecule type" value="Genomic_DNA"/>
</dbReference>
<sequence length="186" mass="21242">MLARAHCICSIAIAEAGLFATNHLIENKPIPLLIMLAATGVGALLPDVDQHNSTASRNSPVNFSFFFRHRGITHTIVGWLIFSSALYYFMNYFRKVPLTLTIFRNDWGCLWLGLVVGYILHLVEDGFSRGGINWLWPLTSKPLKLWPFYKVGGKFEKFLTFLAKLAILIVSFYWIYLFLAGNYQLF</sequence>
<comment type="caution">
    <text evidence="2">The sequence shown here is derived from an EMBL/GenBank/DDBJ whole genome shotgun (WGS) entry which is preliminary data.</text>
</comment>
<proteinExistence type="predicted"/>
<organism evidence="2 3">
    <name type="scientific">Lactobacillus colini</name>
    <dbReference type="NCBI Taxonomy" id="1819254"/>
    <lineage>
        <taxon>Bacteria</taxon>
        <taxon>Bacillati</taxon>
        <taxon>Bacillota</taxon>
        <taxon>Bacilli</taxon>
        <taxon>Lactobacillales</taxon>
        <taxon>Lactobacillaceae</taxon>
        <taxon>Lactobacillus</taxon>
    </lineage>
</organism>
<dbReference type="Pfam" id="PF04307">
    <property type="entry name" value="YdjM"/>
    <property type="match status" value="1"/>
</dbReference>
<dbReference type="Proteomes" id="UP001519292">
    <property type="component" value="Unassembled WGS sequence"/>
</dbReference>
<feature type="transmembrane region" description="Helical" evidence="1">
    <location>
        <begin position="102"/>
        <end position="123"/>
    </location>
</feature>
<keyword evidence="3" id="KW-1185">Reference proteome</keyword>
<accession>A0ABS4ME21</accession>
<keyword evidence="1" id="KW-0812">Transmembrane</keyword>
<protein>
    <submittedName>
        <fullName evidence="2">Inner membrane protein</fullName>
    </submittedName>
</protein>
<evidence type="ECO:0000256" key="1">
    <source>
        <dbReference type="SAM" id="Phobius"/>
    </source>
</evidence>
<gene>
    <name evidence="2" type="ORF">J2Z60_001113</name>
</gene>
<reference evidence="2 3" key="1">
    <citation type="submission" date="2021-03" db="EMBL/GenBank/DDBJ databases">
        <title>Genomic Encyclopedia of Type Strains, Phase IV (KMG-IV): sequencing the most valuable type-strain genomes for metagenomic binning, comparative biology and taxonomic classification.</title>
        <authorList>
            <person name="Goeker M."/>
        </authorList>
    </citation>
    <scope>NUCLEOTIDE SEQUENCE [LARGE SCALE GENOMIC DNA]</scope>
    <source>
        <strain evidence="2 3">DSM 101872</strain>
    </source>
</reference>
<name>A0ABS4ME21_9LACO</name>
<keyword evidence="1" id="KW-0472">Membrane</keyword>
<feature type="transmembrane region" description="Helical" evidence="1">
    <location>
        <begin position="72"/>
        <end position="90"/>
    </location>
</feature>
<feature type="transmembrane region" description="Helical" evidence="1">
    <location>
        <begin position="158"/>
        <end position="179"/>
    </location>
</feature>
<evidence type="ECO:0000313" key="2">
    <source>
        <dbReference type="EMBL" id="MBP2057938.1"/>
    </source>
</evidence>
<dbReference type="RefSeq" id="WP_209686679.1">
    <property type="nucleotide sequence ID" value="NZ_JAGGLU010000005.1"/>
</dbReference>
<keyword evidence="1" id="KW-1133">Transmembrane helix</keyword>
<dbReference type="InterPro" id="IPR007404">
    <property type="entry name" value="YdjM-like"/>
</dbReference>
<evidence type="ECO:0000313" key="3">
    <source>
        <dbReference type="Proteomes" id="UP001519292"/>
    </source>
</evidence>